<proteinExistence type="predicted"/>
<evidence type="ECO:0000256" key="1">
    <source>
        <dbReference type="SAM" id="SignalP"/>
    </source>
</evidence>
<feature type="signal peptide" evidence="1">
    <location>
        <begin position="1"/>
        <end position="22"/>
    </location>
</feature>
<evidence type="ECO:0000313" key="3">
    <source>
        <dbReference type="Proteomes" id="UP000822688"/>
    </source>
</evidence>
<dbReference type="Proteomes" id="UP000822688">
    <property type="component" value="Chromosome 2"/>
</dbReference>
<name>A0A8T0J0K5_CERPU</name>
<organism evidence="2 3">
    <name type="scientific">Ceratodon purpureus</name>
    <name type="common">Fire moss</name>
    <name type="synonym">Dicranum purpureum</name>
    <dbReference type="NCBI Taxonomy" id="3225"/>
    <lineage>
        <taxon>Eukaryota</taxon>
        <taxon>Viridiplantae</taxon>
        <taxon>Streptophyta</taxon>
        <taxon>Embryophyta</taxon>
        <taxon>Bryophyta</taxon>
        <taxon>Bryophytina</taxon>
        <taxon>Bryopsida</taxon>
        <taxon>Dicranidae</taxon>
        <taxon>Pseudoditrichales</taxon>
        <taxon>Ditrichaceae</taxon>
        <taxon>Ceratodon</taxon>
    </lineage>
</organism>
<dbReference type="AlphaFoldDB" id="A0A8T0J0K5"/>
<keyword evidence="1" id="KW-0732">Signal</keyword>
<dbReference type="EMBL" id="CM026422">
    <property type="protein sequence ID" value="KAG0588431.1"/>
    <property type="molecule type" value="Genomic_DNA"/>
</dbReference>
<feature type="chain" id="PRO_5035755094" description="Secreted protein" evidence="1">
    <location>
        <begin position="23"/>
        <end position="133"/>
    </location>
</feature>
<evidence type="ECO:0008006" key="4">
    <source>
        <dbReference type="Google" id="ProtNLM"/>
    </source>
</evidence>
<keyword evidence="3" id="KW-1185">Reference proteome</keyword>
<accession>A0A8T0J0K5</accession>
<evidence type="ECO:0000313" key="2">
    <source>
        <dbReference type="EMBL" id="KAG0588431.1"/>
    </source>
</evidence>
<reference evidence="2" key="1">
    <citation type="submission" date="2020-06" db="EMBL/GenBank/DDBJ databases">
        <title>WGS assembly of Ceratodon purpureus strain R40.</title>
        <authorList>
            <person name="Carey S.B."/>
            <person name="Jenkins J."/>
            <person name="Shu S."/>
            <person name="Lovell J.T."/>
            <person name="Sreedasyam A."/>
            <person name="Maumus F."/>
            <person name="Tiley G.P."/>
            <person name="Fernandez-Pozo N."/>
            <person name="Barry K."/>
            <person name="Chen C."/>
            <person name="Wang M."/>
            <person name="Lipzen A."/>
            <person name="Daum C."/>
            <person name="Saski C.A."/>
            <person name="Payton A.C."/>
            <person name="Mcbreen J.C."/>
            <person name="Conrad R.E."/>
            <person name="Kollar L.M."/>
            <person name="Olsson S."/>
            <person name="Huttunen S."/>
            <person name="Landis J.B."/>
            <person name="Wickett N.J."/>
            <person name="Johnson M.G."/>
            <person name="Rensing S.A."/>
            <person name="Grimwood J."/>
            <person name="Schmutz J."/>
            <person name="Mcdaniel S.F."/>
        </authorList>
    </citation>
    <scope>NUCLEOTIDE SEQUENCE</scope>
    <source>
        <strain evidence="2">R40</strain>
    </source>
</reference>
<comment type="caution">
    <text evidence="2">The sequence shown here is derived from an EMBL/GenBank/DDBJ whole genome shotgun (WGS) entry which is preliminary data.</text>
</comment>
<gene>
    <name evidence="2" type="ORF">KC19_2G242200</name>
</gene>
<protein>
    <recommendedName>
        <fullName evidence="4">Secreted protein</fullName>
    </recommendedName>
</protein>
<sequence>MAQPGILHTHLLLFAHPHLLRSHLLLTAAAAAALFNEYTLRNIIPCKNTADDSCQSLSLVSHLHRHHGLPEWSIHPLLFGCSTTSHWHRQHAKILQETRNNADQRRTLRPHNLSHFLPHRLAHCKVRFTLTLE</sequence>